<dbReference type="EMBL" id="JH717849">
    <property type="protein sequence ID" value="EWY81943.1"/>
    <property type="molecule type" value="Genomic_DNA"/>
</dbReference>
<accession>W9HHC8</accession>
<evidence type="ECO:0000313" key="2">
    <source>
        <dbReference type="Proteomes" id="UP000030753"/>
    </source>
</evidence>
<gene>
    <name evidence="1" type="ORF">FOYG_16148</name>
</gene>
<sequence>MTGELHASVTMADQNIVPVIANRSPEAMFLYSRTQIYDFLRDVAANPAAFNVPGGQGKAADLQSIQNRLKQLSLPARVGDLGHAEFNRQNLRPDQHIYRQVNQGWGNDVQASKFHARENWNHQFVDSTIAQPYWSPYDLLGLFLSKLGPAQAGSTKQNFFLPLTAMYMHWCRTIAGREAPDPVGPGGNPRGVGNSSFYYNCTWDDNSKAFFLGASLAGFNWRRNVGQWELGRPAREFDREPLNRLGLKFSRYALLTDNYHPLGLKYDFDRSPVILERNPTGQRFGNCAETYPFMNMLGYRNNRAQGPEEMVRYHGLALKYDYLGDPADLAMPYSYNRIIEQLRGQDRKAYPNRRYLGQPCENCRYLIRRAQANVFNFSPDNGL</sequence>
<dbReference type="AlphaFoldDB" id="W9HHC8"/>
<reference evidence="1 2" key="1">
    <citation type="submission" date="2011-06" db="EMBL/GenBank/DDBJ databases">
        <title>The Genome Sequence of Fusarium oxysporum FOSC 3-a.</title>
        <authorList>
            <consortium name="The Broad Institute Genome Sequencing Platform"/>
            <person name="Ma L.-J."/>
            <person name="Gale L.R."/>
            <person name="Schwartz D.C."/>
            <person name="Zhou S."/>
            <person name="Corby-Kistler H."/>
            <person name="Young S.K."/>
            <person name="Zeng Q."/>
            <person name="Gargeya S."/>
            <person name="Fitzgerald M."/>
            <person name="Haas B."/>
            <person name="Abouelleil A."/>
            <person name="Alvarado L."/>
            <person name="Arachchi H.M."/>
            <person name="Berlin A."/>
            <person name="Brown A."/>
            <person name="Chapman S.B."/>
            <person name="Chen Z."/>
            <person name="Dunbar C."/>
            <person name="Freedman E."/>
            <person name="Gearin G."/>
            <person name="Gellesch M."/>
            <person name="Goldberg J."/>
            <person name="Griggs A."/>
            <person name="Gujja S."/>
            <person name="Heiman D."/>
            <person name="Howarth C."/>
            <person name="Larson L."/>
            <person name="Lui A."/>
            <person name="MacDonald P.J.P."/>
            <person name="Mehta T."/>
            <person name="Montmayeur A."/>
            <person name="Murphy C."/>
            <person name="Neiman D."/>
            <person name="Pearson M."/>
            <person name="Priest M."/>
            <person name="Roberts A."/>
            <person name="Saif S."/>
            <person name="Shea T."/>
            <person name="Shenoy N."/>
            <person name="Sisk P."/>
            <person name="Stolte C."/>
            <person name="Sykes S."/>
            <person name="Wortman J."/>
            <person name="Nusbaum C."/>
            <person name="Birren B."/>
        </authorList>
    </citation>
    <scope>NUCLEOTIDE SEQUENCE [LARGE SCALE GENOMIC DNA]</scope>
    <source>
        <strain evidence="2">FOSC 3-a</strain>
    </source>
</reference>
<organism evidence="1 2">
    <name type="scientific">Fusarium oxysporum NRRL 32931</name>
    <dbReference type="NCBI Taxonomy" id="660029"/>
    <lineage>
        <taxon>Eukaryota</taxon>
        <taxon>Fungi</taxon>
        <taxon>Dikarya</taxon>
        <taxon>Ascomycota</taxon>
        <taxon>Pezizomycotina</taxon>
        <taxon>Sordariomycetes</taxon>
        <taxon>Hypocreomycetidae</taxon>
        <taxon>Hypocreales</taxon>
        <taxon>Nectriaceae</taxon>
        <taxon>Fusarium</taxon>
        <taxon>Fusarium oxysporum species complex</taxon>
    </lineage>
</organism>
<proteinExistence type="predicted"/>
<evidence type="ECO:0000313" key="1">
    <source>
        <dbReference type="EMBL" id="EWY81943.1"/>
    </source>
</evidence>
<dbReference type="HOGENOM" id="CLU_053885_0_0_1"/>
<name>W9HHC8_FUSOX</name>
<dbReference type="Proteomes" id="UP000030753">
    <property type="component" value="Unassembled WGS sequence"/>
</dbReference>
<protein>
    <submittedName>
        <fullName evidence="1">Uncharacterized protein</fullName>
    </submittedName>
</protein>
<dbReference type="OrthoDB" id="5350472at2759"/>